<evidence type="ECO:0000313" key="3">
    <source>
        <dbReference type="Proteomes" id="UP000320791"/>
    </source>
</evidence>
<dbReference type="PROSITE" id="PS51549">
    <property type="entry name" value="DM13"/>
    <property type="match status" value="1"/>
</dbReference>
<dbReference type="OrthoDB" id="4751481at2"/>
<dbReference type="Proteomes" id="UP000320791">
    <property type="component" value="Unassembled WGS sequence"/>
</dbReference>
<dbReference type="AlphaFoldDB" id="A0A5C5U600"/>
<keyword evidence="3" id="KW-1185">Reference proteome</keyword>
<feature type="domain" description="DM13" evidence="1">
    <location>
        <begin position="81"/>
        <end position="193"/>
    </location>
</feature>
<name>A0A5C5U600_9CORY</name>
<comment type="caution">
    <text evidence="2">The sequence shown here is derived from an EMBL/GenBank/DDBJ whole genome shotgun (WGS) entry which is preliminary data.</text>
</comment>
<protein>
    <submittedName>
        <fullName evidence="2">DM13 domain-containing protein</fullName>
    </submittedName>
</protein>
<proteinExistence type="predicted"/>
<evidence type="ECO:0000259" key="1">
    <source>
        <dbReference type="PROSITE" id="PS51549"/>
    </source>
</evidence>
<reference evidence="2 3" key="1">
    <citation type="submission" date="2019-08" db="EMBL/GenBank/DDBJ databases">
        <authorList>
            <person name="Lei W."/>
        </authorList>
    </citation>
    <scope>NUCLEOTIDE SEQUENCE [LARGE SCALE GENOMIC DNA]</scope>
    <source>
        <strain evidence="2 3">CCUG 58627</strain>
    </source>
</reference>
<dbReference type="Pfam" id="PF10517">
    <property type="entry name" value="DM13"/>
    <property type="match status" value="1"/>
</dbReference>
<accession>A0A5C5U600</accession>
<dbReference type="EMBL" id="VOHM01000031">
    <property type="protein sequence ID" value="TWT21025.1"/>
    <property type="molecule type" value="Genomic_DNA"/>
</dbReference>
<organism evidence="2 3">
    <name type="scientific">Corynebacterium canis</name>
    <dbReference type="NCBI Taxonomy" id="679663"/>
    <lineage>
        <taxon>Bacteria</taxon>
        <taxon>Bacillati</taxon>
        <taxon>Actinomycetota</taxon>
        <taxon>Actinomycetes</taxon>
        <taxon>Mycobacteriales</taxon>
        <taxon>Corynebacteriaceae</taxon>
        <taxon>Corynebacterium</taxon>
    </lineage>
</organism>
<dbReference type="InterPro" id="IPR019545">
    <property type="entry name" value="DM13_domain"/>
</dbReference>
<dbReference type="RefSeq" id="WP_146325455.1">
    <property type="nucleotide sequence ID" value="NZ_BAABLR010000025.1"/>
</dbReference>
<gene>
    <name evidence="2" type="ORF">FRX94_11325</name>
</gene>
<evidence type="ECO:0000313" key="2">
    <source>
        <dbReference type="EMBL" id="TWT21025.1"/>
    </source>
</evidence>
<sequence length="195" mass="20309">MTSNRRLFVAAAIAAVVIALGIALAVFKPWLLFVNTEVNDAIPSAAAPTSTALTDGATSATIDAATSEQPASQPADAGPKVVSQGEFVSHEHHTSGTVKVFELPDGTHQLALENLDTSNGPDVQVWFSKGPVVEGLAGLTTAGQYEHLAIAPIKGNKGNQVYDLPADFRPADWPTLDLWCEDFSVSFGAAALSAP</sequence>